<dbReference type="VEuPathDB" id="PlasmoDB:PRELSG_9900500"/>
<evidence type="ECO:0000256" key="2">
    <source>
        <dbReference type="SAM" id="Phobius"/>
    </source>
</evidence>
<dbReference type="OMA" id="MDFEERI"/>
<proteinExistence type="predicted"/>
<feature type="region of interest" description="Disordered" evidence="1">
    <location>
        <begin position="1"/>
        <end position="21"/>
    </location>
</feature>
<name>A0A1J1GNQ9_PLARL</name>
<evidence type="ECO:0000256" key="1">
    <source>
        <dbReference type="SAM" id="MobiDB-lite"/>
    </source>
</evidence>
<feature type="compositionally biased region" description="Polar residues" evidence="1">
    <location>
        <begin position="325"/>
        <end position="366"/>
    </location>
</feature>
<dbReference type="Proteomes" id="UP000220158">
    <property type="component" value="Unassembled WGS sequence"/>
</dbReference>
<feature type="non-terminal residue" evidence="3">
    <location>
        <position position="642"/>
    </location>
</feature>
<sequence>MNTEKKINRRKTRSASQYGPQYDTWKGQVTSNFDHELHNIYIEGDHTEKRRKCRNFNNKVDDTKEEFIGEKVDELNVQGNPDNAWNEIEQYINTKMSQYSNLKCMRIPSIYPKDVRDKRNKIMYFCEDRDKHFYSLKMSKKKDDCLNYNQWINNEKNKFQKDNPWSISDSKGSDQAFKTSNNCTLINMDMFSNESCDKYNQIPQKTSSSQSRQRSGSSLITQKTPRSTTTPIKTALPTATINPTTISMPALTTTTTPTPATKSVTIPKSTNTSTTTITPPPIPQSTTITTSPSTPLSTTTIPSPSTPQPTPSTTAIQATTTTSTNVPTQNISLRPTVKPTITSAPISTNTPALLTTKAITPTTPQATTSNHSSTTTPSSITIPPPTSITTQDNTSTTTPTTAPVSTSTPKTASIPSSTQATTPISTKVPITTPSKVSKVKNASSPPSTLKPKTISTTAPKTTPTSTAASTITPTSIPSTTLSTTFQNKSHGNISSSIPIKSSSTVTESTIISLSATLGPFLGILILFIFVYRCTSIGSWLGNRRSKKKKTQKKKKQIQIDSESIFPGFSDKESEINMKNFPICNEKNSPTCEIALENENNERNIEAKSNIVERRKKWKWKAVIEVHMMVLEEFQKEEWELNR</sequence>
<feature type="region of interest" description="Disordered" evidence="1">
    <location>
        <begin position="199"/>
        <end position="499"/>
    </location>
</feature>
<organism evidence="3 4">
    <name type="scientific">Plasmodium relictum</name>
    <dbReference type="NCBI Taxonomy" id="85471"/>
    <lineage>
        <taxon>Eukaryota</taxon>
        <taxon>Sar</taxon>
        <taxon>Alveolata</taxon>
        <taxon>Apicomplexa</taxon>
        <taxon>Aconoidasida</taxon>
        <taxon>Haemosporida</taxon>
        <taxon>Plasmodiidae</taxon>
        <taxon>Plasmodium</taxon>
        <taxon>Plasmodium (Haemamoeba)</taxon>
    </lineage>
</organism>
<accession>A0A1J1GNQ9</accession>
<keyword evidence="2" id="KW-0812">Transmembrane</keyword>
<reference evidence="3 4" key="1">
    <citation type="submission" date="2015-04" db="EMBL/GenBank/DDBJ databases">
        <authorList>
            <consortium name="Pathogen Informatics"/>
        </authorList>
    </citation>
    <scope>NUCLEOTIDE SEQUENCE [LARGE SCALE GENOMIC DNA]</scope>
    <source>
        <strain evidence="3 4">SGS1</strain>
    </source>
</reference>
<feature type="compositionally biased region" description="Polar residues" evidence="1">
    <location>
        <begin position="413"/>
        <end position="447"/>
    </location>
</feature>
<keyword evidence="4" id="KW-1185">Reference proteome</keyword>
<evidence type="ECO:0000313" key="4">
    <source>
        <dbReference type="Proteomes" id="UP000220158"/>
    </source>
</evidence>
<evidence type="ECO:0000313" key="3">
    <source>
        <dbReference type="EMBL" id="CRG85556.1"/>
    </source>
</evidence>
<feature type="compositionally biased region" description="Low complexity" evidence="1">
    <location>
        <begin position="284"/>
        <end position="303"/>
    </location>
</feature>
<dbReference type="RefSeq" id="XP_028531323.1">
    <property type="nucleotide sequence ID" value="XM_028677468.1"/>
</dbReference>
<protein>
    <submittedName>
        <fullName evidence="3">Surface-associated interspersed protein (SURFIN)</fullName>
    </submittedName>
</protein>
<keyword evidence="2" id="KW-1133">Transmembrane helix</keyword>
<dbReference type="EMBL" id="CVMU01000424">
    <property type="protein sequence ID" value="CRG85556.1"/>
    <property type="molecule type" value="Genomic_DNA"/>
</dbReference>
<dbReference type="PRINTS" id="PR01217">
    <property type="entry name" value="PRICHEXTENSN"/>
</dbReference>
<keyword evidence="2" id="KW-0472">Membrane</keyword>
<dbReference type="KEGG" id="prel:PRELSG_9900500"/>
<feature type="compositionally biased region" description="Low complexity" evidence="1">
    <location>
        <begin position="450"/>
        <end position="484"/>
    </location>
</feature>
<feature type="compositionally biased region" description="Low complexity" evidence="1">
    <location>
        <begin position="367"/>
        <end position="411"/>
    </location>
</feature>
<feature type="compositionally biased region" description="Low complexity" evidence="1">
    <location>
        <begin position="243"/>
        <end position="277"/>
    </location>
</feature>
<feature type="compositionally biased region" description="Low complexity" evidence="1">
    <location>
        <begin position="311"/>
        <end position="324"/>
    </location>
</feature>
<feature type="compositionally biased region" description="Polar residues" evidence="1">
    <location>
        <begin position="219"/>
        <end position="242"/>
    </location>
</feature>
<feature type="compositionally biased region" description="Low complexity" evidence="1">
    <location>
        <begin position="207"/>
        <end position="218"/>
    </location>
</feature>
<gene>
    <name evidence="3" type="ORF">PRELSG_9900500</name>
</gene>
<dbReference type="GeneID" id="39739115"/>
<feature type="transmembrane region" description="Helical" evidence="2">
    <location>
        <begin position="517"/>
        <end position="540"/>
    </location>
</feature>
<dbReference type="AlphaFoldDB" id="A0A1J1GNQ9"/>